<dbReference type="InterPro" id="IPR009057">
    <property type="entry name" value="Homeodomain-like_sf"/>
</dbReference>
<dbReference type="PANTHER" id="PTHR46796:SF15">
    <property type="entry name" value="BLL1074 PROTEIN"/>
    <property type="match status" value="1"/>
</dbReference>
<feature type="domain" description="HTH araC/xylS-type" evidence="4">
    <location>
        <begin position="155"/>
        <end position="255"/>
    </location>
</feature>
<evidence type="ECO:0000313" key="6">
    <source>
        <dbReference type="Proteomes" id="UP000503011"/>
    </source>
</evidence>
<reference evidence="5 6" key="2">
    <citation type="submission" date="2020-03" db="EMBL/GenBank/DDBJ databases">
        <authorList>
            <person name="Ichikawa N."/>
            <person name="Kimura A."/>
            <person name="Kitahashi Y."/>
            <person name="Uohara A."/>
        </authorList>
    </citation>
    <scope>NUCLEOTIDE SEQUENCE [LARGE SCALE GENOMIC DNA]</scope>
    <source>
        <strain evidence="5 6">NBRC 105367</strain>
    </source>
</reference>
<dbReference type="SUPFAM" id="SSF46689">
    <property type="entry name" value="Homeodomain-like"/>
    <property type="match status" value="1"/>
</dbReference>
<dbReference type="Pfam" id="PF20240">
    <property type="entry name" value="DUF6597"/>
    <property type="match status" value="1"/>
</dbReference>
<dbReference type="InterPro" id="IPR046532">
    <property type="entry name" value="DUF6597"/>
</dbReference>
<dbReference type="AlphaFoldDB" id="A0A6F8YVX4"/>
<reference evidence="5 6" key="1">
    <citation type="submission" date="2020-03" db="EMBL/GenBank/DDBJ databases">
        <title>Whole genome shotgun sequence of Phytohabitans suffuscus NBRC 105367.</title>
        <authorList>
            <person name="Komaki H."/>
            <person name="Tamura T."/>
        </authorList>
    </citation>
    <scope>NUCLEOTIDE SEQUENCE [LARGE SCALE GENOMIC DNA]</scope>
    <source>
        <strain evidence="5 6">NBRC 105367</strain>
    </source>
</reference>
<sequence length="299" mass="31927">MEEFTYVTRRPPALARWVESIWYARGRIDYARERIAPTGSTVAVVVLGDPIRLVAGDGPAFVAGGGFLLGPHDRPVVNEPLGETHCVGVVTTPVGCRALFGVAPASVRGRVVDLPSAWPAAADLRRALRHGPAPEEALDSYQSVLAPGEPSLAVRRCAAAVAALESDPMRPIAGLAAELGVSHGHLDREFTAVVGLPPRVLSRILRLRALLAAVDVYGTVDWTGLAAGYGWFDQSHFIRDFRRHTGVTPSRYVAAQRAAYPPDLAEPGFIPEVDVKPEAGVDVKSVQDGGARVRARSRA</sequence>
<dbReference type="EMBL" id="AP022871">
    <property type="protein sequence ID" value="BCB90325.1"/>
    <property type="molecule type" value="Genomic_DNA"/>
</dbReference>
<keyword evidence="2" id="KW-0238">DNA-binding</keyword>
<evidence type="ECO:0000256" key="2">
    <source>
        <dbReference type="ARBA" id="ARBA00023125"/>
    </source>
</evidence>
<keyword evidence="3" id="KW-0804">Transcription</keyword>
<dbReference type="Gene3D" id="1.10.10.60">
    <property type="entry name" value="Homeodomain-like"/>
    <property type="match status" value="2"/>
</dbReference>
<dbReference type="SMART" id="SM00342">
    <property type="entry name" value="HTH_ARAC"/>
    <property type="match status" value="1"/>
</dbReference>
<evidence type="ECO:0000256" key="1">
    <source>
        <dbReference type="ARBA" id="ARBA00023015"/>
    </source>
</evidence>
<dbReference type="InterPro" id="IPR050204">
    <property type="entry name" value="AraC_XylS_family_regulators"/>
</dbReference>
<dbReference type="Proteomes" id="UP000503011">
    <property type="component" value="Chromosome"/>
</dbReference>
<proteinExistence type="predicted"/>
<protein>
    <submittedName>
        <fullName evidence="5">AraC family transcriptional regulator</fullName>
    </submittedName>
</protein>
<evidence type="ECO:0000259" key="4">
    <source>
        <dbReference type="PROSITE" id="PS01124"/>
    </source>
</evidence>
<dbReference type="KEGG" id="psuu:Psuf_076380"/>
<name>A0A6F8YVX4_9ACTN</name>
<evidence type="ECO:0000313" key="5">
    <source>
        <dbReference type="EMBL" id="BCB90325.1"/>
    </source>
</evidence>
<accession>A0A6F8YVX4</accession>
<organism evidence="5 6">
    <name type="scientific">Phytohabitans suffuscus</name>
    <dbReference type="NCBI Taxonomy" id="624315"/>
    <lineage>
        <taxon>Bacteria</taxon>
        <taxon>Bacillati</taxon>
        <taxon>Actinomycetota</taxon>
        <taxon>Actinomycetes</taxon>
        <taxon>Micromonosporales</taxon>
        <taxon>Micromonosporaceae</taxon>
    </lineage>
</organism>
<dbReference type="PROSITE" id="PS01124">
    <property type="entry name" value="HTH_ARAC_FAMILY_2"/>
    <property type="match status" value="1"/>
</dbReference>
<dbReference type="GO" id="GO:0043565">
    <property type="term" value="F:sequence-specific DNA binding"/>
    <property type="evidence" value="ECO:0007669"/>
    <property type="project" value="InterPro"/>
</dbReference>
<evidence type="ECO:0000256" key="3">
    <source>
        <dbReference type="ARBA" id="ARBA00023163"/>
    </source>
</evidence>
<dbReference type="RefSeq" id="WP_173162577.1">
    <property type="nucleotide sequence ID" value="NZ_AP022871.1"/>
</dbReference>
<gene>
    <name evidence="5" type="ORF">Psuf_076380</name>
</gene>
<dbReference type="InterPro" id="IPR018060">
    <property type="entry name" value="HTH_AraC"/>
</dbReference>
<dbReference type="Pfam" id="PF12833">
    <property type="entry name" value="HTH_18"/>
    <property type="match status" value="1"/>
</dbReference>
<keyword evidence="1" id="KW-0805">Transcription regulation</keyword>
<dbReference type="PANTHER" id="PTHR46796">
    <property type="entry name" value="HTH-TYPE TRANSCRIPTIONAL ACTIVATOR RHAS-RELATED"/>
    <property type="match status" value="1"/>
</dbReference>
<dbReference type="GO" id="GO:0003700">
    <property type="term" value="F:DNA-binding transcription factor activity"/>
    <property type="evidence" value="ECO:0007669"/>
    <property type="project" value="InterPro"/>
</dbReference>
<keyword evidence="6" id="KW-1185">Reference proteome</keyword>